<keyword evidence="1" id="KW-1133">Transmembrane helix</keyword>
<keyword evidence="1" id="KW-0472">Membrane</keyword>
<evidence type="ECO:0008006" key="4">
    <source>
        <dbReference type="Google" id="ProtNLM"/>
    </source>
</evidence>
<dbReference type="EMBL" id="RQYS01000039">
    <property type="protein sequence ID" value="RRD59605.1"/>
    <property type="molecule type" value="Genomic_DNA"/>
</dbReference>
<dbReference type="AlphaFoldDB" id="A0A3P1XM99"/>
<dbReference type="SUPFAM" id="SSF46565">
    <property type="entry name" value="Chaperone J-domain"/>
    <property type="match status" value="1"/>
</dbReference>
<keyword evidence="1" id="KW-0812">Transmembrane</keyword>
<gene>
    <name evidence="2" type="ORF">EII40_09310</name>
</gene>
<organism evidence="2 3">
    <name type="scientific">Tannerella forsythia</name>
    <name type="common">Bacteroides forsythus</name>
    <dbReference type="NCBI Taxonomy" id="28112"/>
    <lineage>
        <taxon>Bacteria</taxon>
        <taxon>Pseudomonadati</taxon>
        <taxon>Bacteroidota</taxon>
        <taxon>Bacteroidia</taxon>
        <taxon>Bacteroidales</taxon>
        <taxon>Tannerellaceae</taxon>
        <taxon>Tannerella</taxon>
    </lineage>
</organism>
<name>A0A3P1XM99_TANFO</name>
<dbReference type="InterPro" id="IPR036869">
    <property type="entry name" value="J_dom_sf"/>
</dbReference>
<evidence type="ECO:0000256" key="1">
    <source>
        <dbReference type="SAM" id="Phobius"/>
    </source>
</evidence>
<evidence type="ECO:0000313" key="2">
    <source>
        <dbReference type="EMBL" id="RRD59605.1"/>
    </source>
</evidence>
<protein>
    <recommendedName>
        <fullName evidence="4">Molecular chaperone DnaJ</fullName>
    </recommendedName>
</protein>
<reference evidence="2 3" key="1">
    <citation type="submission" date="2018-11" db="EMBL/GenBank/DDBJ databases">
        <title>Genomes From Bacteria Associated with the Canine Oral Cavity: a Test Case for Automated Genome-Based Taxonomic Assignment.</title>
        <authorList>
            <person name="Coil D.A."/>
            <person name="Jospin G."/>
            <person name="Darling A.E."/>
            <person name="Wallis C."/>
            <person name="Davis I.J."/>
            <person name="Harris S."/>
            <person name="Eisen J.A."/>
            <person name="Holcombe L.J."/>
            <person name="O'Flynn C."/>
        </authorList>
    </citation>
    <scope>NUCLEOTIDE SEQUENCE [LARGE SCALE GENOMIC DNA]</scope>
    <source>
        <strain evidence="2 3">OH2617_COT-023</strain>
    </source>
</reference>
<proteinExistence type="predicted"/>
<comment type="caution">
    <text evidence="2">The sequence shown here is derived from an EMBL/GenBank/DDBJ whole genome shotgun (WGS) entry which is preliminary data.</text>
</comment>
<dbReference type="RefSeq" id="WP_124751990.1">
    <property type="nucleotide sequence ID" value="NZ_RQYS01000039.1"/>
</dbReference>
<dbReference type="Proteomes" id="UP000278609">
    <property type="component" value="Unassembled WGS sequence"/>
</dbReference>
<sequence>MNYLEIDSLESVKNLTQQVSVKNTIFQDYWFWIALVEFAIIILLLLFYRNKGFSEKQKIKADILSGSKLDFNSLQESFFQAKPLYNKLKTRCHPDRFTDAEMNHRATILFQEIHQNRYNYKRLCDLEKRAIEQLNINI</sequence>
<feature type="transmembrane region" description="Helical" evidence="1">
    <location>
        <begin position="29"/>
        <end position="48"/>
    </location>
</feature>
<dbReference type="OrthoDB" id="1447419at2"/>
<evidence type="ECO:0000313" key="3">
    <source>
        <dbReference type="Proteomes" id="UP000278609"/>
    </source>
</evidence>
<accession>A0A3P1XM99</accession>